<name>A0ABU7MLU2_9ACTN</name>
<sequence length="145" mass="15782">MDIESESGTEPWDADPIDQLPPVIEPGRIGLTLWSAPYWTDEMMAWDVVFTWTGGREAEWYEDISMSTGGLSVMSSAPAHGTATWENGRDLHLTYSSADLDLDGEDVLTGAAPTAGAPDPDEVMRSPQVWVKLAETVLGFVHGLM</sequence>
<dbReference type="EMBL" id="JAZDUF010000014">
    <property type="protein sequence ID" value="MEE3853536.1"/>
    <property type="molecule type" value="Genomic_DNA"/>
</dbReference>
<reference evidence="2 3" key="1">
    <citation type="submission" date="2024-01" db="EMBL/GenBank/DDBJ databases">
        <title>Draft genome sequence of Gordonia sp. LSe1-13.</title>
        <authorList>
            <person name="Suphannarot A."/>
            <person name="Mingma R."/>
        </authorList>
    </citation>
    <scope>NUCLEOTIDE SEQUENCE [LARGE SCALE GENOMIC DNA]</scope>
    <source>
        <strain evidence="2 3">LSe1-13</strain>
    </source>
</reference>
<accession>A0ABU7MLU2</accession>
<proteinExistence type="predicted"/>
<evidence type="ECO:0000256" key="1">
    <source>
        <dbReference type="SAM" id="MobiDB-lite"/>
    </source>
</evidence>
<dbReference type="RefSeq" id="WP_330437415.1">
    <property type="nucleotide sequence ID" value="NZ_JAZDUF010000014.1"/>
</dbReference>
<feature type="compositionally biased region" description="Acidic residues" evidence="1">
    <location>
        <begin position="1"/>
        <end position="16"/>
    </location>
</feature>
<protein>
    <submittedName>
        <fullName evidence="2">Uncharacterized protein</fullName>
    </submittedName>
</protein>
<comment type="caution">
    <text evidence="2">The sequence shown here is derived from an EMBL/GenBank/DDBJ whole genome shotgun (WGS) entry which is preliminary data.</text>
</comment>
<evidence type="ECO:0000313" key="2">
    <source>
        <dbReference type="EMBL" id="MEE3853536.1"/>
    </source>
</evidence>
<evidence type="ECO:0000313" key="3">
    <source>
        <dbReference type="Proteomes" id="UP001347146"/>
    </source>
</evidence>
<gene>
    <name evidence="2" type="ORF">VZC37_24595</name>
</gene>
<feature type="region of interest" description="Disordered" evidence="1">
    <location>
        <begin position="1"/>
        <end position="20"/>
    </location>
</feature>
<organism evidence="2 3">
    <name type="scientific">Gordonia sesuvii</name>
    <dbReference type="NCBI Taxonomy" id="3116777"/>
    <lineage>
        <taxon>Bacteria</taxon>
        <taxon>Bacillati</taxon>
        <taxon>Actinomycetota</taxon>
        <taxon>Actinomycetes</taxon>
        <taxon>Mycobacteriales</taxon>
        <taxon>Gordoniaceae</taxon>
        <taxon>Gordonia</taxon>
    </lineage>
</organism>
<dbReference type="Proteomes" id="UP001347146">
    <property type="component" value="Unassembled WGS sequence"/>
</dbReference>
<keyword evidence="3" id="KW-1185">Reference proteome</keyword>